<dbReference type="InParanoid" id="A0A024G079"/>
<gene>
    <name evidence="1" type="ORF">BN9_007170</name>
</gene>
<evidence type="ECO:0000313" key="2">
    <source>
        <dbReference type="Proteomes" id="UP000053237"/>
    </source>
</evidence>
<proteinExistence type="predicted"/>
<dbReference type="Proteomes" id="UP000053237">
    <property type="component" value="Unassembled WGS sequence"/>
</dbReference>
<dbReference type="EMBL" id="CAIX01000004">
    <property type="protein sequence ID" value="CCI39933.1"/>
    <property type="molecule type" value="Genomic_DNA"/>
</dbReference>
<protein>
    <submittedName>
        <fullName evidence="1">Uncharacterized protein</fullName>
    </submittedName>
</protein>
<dbReference type="OrthoDB" id="157069at2759"/>
<keyword evidence="2" id="KW-1185">Reference proteome</keyword>
<accession>A0A024G079</accession>
<name>A0A024G079_9STRA</name>
<reference evidence="1 2" key="1">
    <citation type="submission" date="2012-05" db="EMBL/GenBank/DDBJ databases">
        <title>Recombination and specialization in a pathogen metapopulation.</title>
        <authorList>
            <person name="Gardiner A."/>
            <person name="Kemen E."/>
            <person name="Schultz-Larsen T."/>
            <person name="MacLean D."/>
            <person name="Van Oosterhout C."/>
            <person name="Jones J.D.G."/>
        </authorList>
    </citation>
    <scope>NUCLEOTIDE SEQUENCE [LARGE SCALE GENOMIC DNA]</scope>
    <source>
        <strain evidence="1 2">Ac Nc2</strain>
    </source>
</reference>
<sequence>MTRSVRQHLDAPLELLSDYLPTRVFFFSCFHGEIVTRFKWYVECECWHFPRRKDAITRKKRAIGKLTPAKISLMMMAFPISNCYWAFRQLNPRYLAPKSTKVAQSQLIVHKMKKRRRQNPSQHPKKLSCHVHQSRRHHLFRRVHHALSRMSDICSLRMTWISCTFLH</sequence>
<evidence type="ECO:0000313" key="1">
    <source>
        <dbReference type="EMBL" id="CCI39933.1"/>
    </source>
</evidence>
<organism evidence="1 2">
    <name type="scientific">Albugo candida</name>
    <dbReference type="NCBI Taxonomy" id="65357"/>
    <lineage>
        <taxon>Eukaryota</taxon>
        <taxon>Sar</taxon>
        <taxon>Stramenopiles</taxon>
        <taxon>Oomycota</taxon>
        <taxon>Peronosporomycetes</taxon>
        <taxon>Albuginales</taxon>
        <taxon>Albuginaceae</taxon>
        <taxon>Albugo</taxon>
    </lineage>
</organism>
<comment type="caution">
    <text evidence="1">The sequence shown here is derived from an EMBL/GenBank/DDBJ whole genome shotgun (WGS) entry which is preliminary data.</text>
</comment>
<dbReference type="AlphaFoldDB" id="A0A024G079"/>